<dbReference type="InterPro" id="IPR001650">
    <property type="entry name" value="Helicase_C-like"/>
</dbReference>
<keyword evidence="3 7" id="KW-0347">Helicase</keyword>
<sequence>MKKEYKDLLNYWLEIDFVYIANKAGFLSKRLEVDEVYVNKTIHILDKMTRDENIDKNIVITILALLWEHADKERYDIRQVALLFLSRIGYPTSAIICDEGFDKKNCLFSPVHSLIQELSIMAHQEKNEVKICNKNFLLTDYQKKIWDAFDSDKKIVGISAPTSAGKSFVIALKIMYELSRKNMDVVYIVPTLSLINQVTEDFNSLRKEFGIENCLISSTYQSNQSDFNYIYVLTQEKAIASFDLNENAFNKNLVFVVDEVQNIERMQDENDERAKVLFDALLEFSYKENVLKVIVSGPRIENIDSFASDFFKDEAVDCSTNISPVLNITYSIAKYGRDYYFKQYCALTAKANQCKIEDSSMIIGYGKSKYDESYLEYLGLIVNKLGSNNQNLIFAPTVATARNIALSLKGKKNGEVQALVDYYKETVRDNYALSQALNNGVAYNHARLPMHVRRTVEKAISNKVVSNVVCTTTLLQGVNLPAQNIFIRNPHLYEKKSGQTPELTNYEMANLRGRAGRLLKDFVGRTFVLDENSFGETEGYEQEELFDNPEKELPTGFEVQYENYSAEIATALDNKMVVNDEMQGYGHLVSYIRQTVMRYDSGAKARLDNVGIHLTKEQVAAIILKMNELEVPREICSKNRYWDPMILNEIYTSDICDVPNSPIDRKAKDKLANVLKELRNNPCTSYMYNKYIPREYRNGRMRHIMCDDAIKWAKGIKLCDLLKGSYYDGPDGMDHIDNTIDMLERTVSYKLPLLLKPIYDMKLPESTFLSTLQVGANIPGIRHMIEIGIPRETAIYLYEKCFASEEGWEDEVEEKKIRQLIKDKFNELPYWIQVQLNYLI</sequence>
<dbReference type="SUPFAM" id="SSF52540">
    <property type="entry name" value="P-loop containing nucleoside triphosphate hydrolases"/>
    <property type="match status" value="1"/>
</dbReference>
<evidence type="ECO:0000256" key="2">
    <source>
        <dbReference type="ARBA" id="ARBA00022801"/>
    </source>
</evidence>
<evidence type="ECO:0000259" key="6">
    <source>
        <dbReference type="PROSITE" id="PS51194"/>
    </source>
</evidence>
<feature type="domain" description="Helicase ATP-binding" evidence="5">
    <location>
        <begin position="147"/>
        <end position="317"/>
    </location>
</feature>
<evidence type="ECO:0000256" key="3">
    <source>
        <dbReference type="ARBA" id="ARBA00022806"/>
    </source>
</evidence>
<dbReference type="EMBL" id="OBMR01000002">
    <property type="protein sequence ID" value="SOB92576.1"/>
    <property type="molecule type" value="Genomic_DNA"/>
</dbReference>
<accession>A0A285REP8</accession>
<dbReference type="PROSITE" id="PS51192">
    <property type="entry name" value="HELICASE_ATP_BIND_1"/>
    <property type="match status" value="1"/>
</dbReference>
<dbReference type="GO" id="GO:0004386">
    <property type="term" value="F:helicase activity"/>
    <property type="evidence" value="ECO:0007669"/>
    <property type="project" value="UniProtKB-KW"/>
</dbReference>
<dbReference type="InterPro" id="IPR011545">
    <property type="entry name" value="DEAD/DEAH_box_helicase_dom"/>
</dbReference>
<protein>
    <submittedName>
        <fullName evidence="7">DEAD/DEAH box helicase</fullName>
    </submittedName>
</protein>
<dbReference type="RefSeq" id="WP_097075614.1">
    <property type="nucleotide sequence ID" value="NZ_OBMR01000002.1"/>
</dbReference>
<name>A0A285REP8_9FIRM</name>
<evidence type="ECO:0000256" key="4">
    <source>
        <dbReference type="ARBA" id="ARBA00022840"/>
    </source>
</evidence>
<dbReference type="SMART" id="SM00487">
    <property type="entry name" value="DEXDc"/>
    <property type="match status" value="1"/>
</dbReference>
<dbReference type="PANTHER" id="PTHR47961:SF6">
    <property type="entry name" value="DNA-DIRECTED DNA POLYMERASE"/>
    <property type="match status" value="1"/>
</dbReference>
<dbReference type="Gene3D" id="3.40.50.300">
    <property type="entry name" value="P-loop containing nucleotide triphosphate hydrolases"/>
    <property type="match status" value="2"/>
</dbReference>
<gene>
    <name evidence="7" type="ORF">SAMN02910411_0938</name>
</gene>
<organism evidence="7 8">
    <name type="scientific">Pseudobutyrivibrio ruminis DSM 9787</name>
    <dbReference type="NCBI Taxonomy" id="1123011"/>
    <lineage>
        <taxon>Bacteria</taxon>
        <taxon>Bacillati</taxon>
        <taxon>Bacillota</taxon>
        <taxon>Clostridia</taxon>
        <taxon>Lachnospirales</taxon>
        <taxon>Lachnospiraceae</taxon>
        <taxon>Pseudobutyrivibrio</taxon>
    </lineage>
</organism>
<dbReference type="Proteomes" id="UP000219563">
    <property type="component" value="Unassembled WGS sequence"/>
</dbReference>
<dbReference type="PROSITE" id="PS51194">
    <property type="entry name" value="HELICASE_CTER"/>
    <property type="match status" value="1"/>
</dbReference>
<evidence type="ECO:0000259" key="5">
    <source>
        <dbReference type="PROSITE" id="PS51192"/>
    </source>
</evidence>
<keyword evidence="2" id="KW-0378">Hydrolase</keyword>
<dbReference type="AlphaFoldDB" id="A0A285REP8"/>
<keyword evidence="1" id="KW-0547">Nucleotide-binding</keyword>
<evidence type="ECO:0000313" key="8">
    <source>
        <dbReference type="Proteomes" id="UP000219563"/>
    </source>
</evidence>
<dbReference type="InterPro" id="IPR014001">
    <property type="entry name" value="Helicase_ATP-bd"/>
</dbReference>
<dbReference type="GO" id="GO:0016787">
    <property type="term" value="F:hydrolase activity"/>
    <property type="evidence" value="ECO:0007669"/>
    <property type="project" value="UniProtKB-KW"/>
</dbReference>
<evidence type="ECO:0000313" key="7">
    <source>
        <dbReference type="EMBL" id="SOB92576.1"/>
    </source>
</evidence>
<proteinExistence type="predicted"/>
<dbReference type="Pfam" id="PF00270">
    <property type="entry name" value="DEAD"/>
    <property type="match status" value="1"/>
</dbReference>
<feature type="domain" description="Helicase C-terminal" evidence="6">
    <location>
        <begin position="374"/>
        <end position="565"/>
    </location>
</feature>
<reference evidence="7 8" key="1">
    <citation type="submission" date="2017-08" db="EMBL/GenBank/DDBJ databases">
        <authorList>
            <person name="de Groot N.N."/>
        </authorList>
    </citation>
    <scope>NUCLEOTIDE SEQUENCE [LARGE SCALE GENOMIC DNA]</scope>
    <source>
        <strain evidence="7 8">DSM 9787</strain>
    </source>
</reference>
<dbReference type="GO" id="GO:0003676">
    <property type="term" value="F:nucleic acid binding"/>
    <property type="evidence" value="ECO:0007669"/>
    <property type="project" value="InterPro"/>
</dbReference>
<evidence type="ECO:0000256" key="1">
    <source>
        <dbReference type="ARBA" id="ARBA00022741"/>
    </source>
</evidence>
<dbReference type="PANTHER" id="PTHR47961">
    <property type="entry name" value="DNA POLYMERASE THETA, PUTATIVE (AFU_ORTHOLOGUE AFUA_1G05260)-RELATED"/>
    <property type="match status" value="1"/>
</dbReference>
<dbReference type="InterPro" id="IPR050474">
    <property type="entry name" value="Hel308_SKI2-like"/>
</dbReference>
<keyword evidence="4" id="KW-0067">ATP-binding</keyword>
<dbReference type="GO" id="GO:0005524">
    <property type="term" value="F:ATP binding"/>
    <property type="evidence" value="ECO:0007669"/>
    <property type="project" value="UniProtKB-KW"/>
</dbReference>
<dbReference type="InterPro" id="IPR027417">
    <property type="entry name" value="P-loop_NTPase"/>
</dbReference>